<dbReference type="InterPro" id="IPR013087">
    <property type="entry name" value="Znf_C2H2_type"/>
</dbReference>
<keyword evidence="1" id="KW-0863">Zinc-finger</keyword>
<dbReference type="Pfam" id="PF25447">
    <property type="entry name" value="RING_ZNF598"/>
    <property type="match status" value="1"/>
</dbReference>
<dbReference type="SMART" id="SM00355">
    <property type="entry name" value="ZnF_C2H2"/>
    <property type="match status" value="5"/>
</dbReference>
<name>A0A0V0R9F0_PSEPJ</name>
<dbReference type="InterPro" id="IPR001841">
    <property type="entry name" value="Znf_RING"/>
</dbReference>
<dbReference type="InterPro" id="IPR013083">
    <property type="entry name" value="Znf_RING/FYVE/PHD"/>
</dbReference>
<feature type="region of interest" description="Disordered" evidence="2">
    <location>
        <begin position="383"/>
        <end position="406"/>
    </location>
</feature>
<dbReference type="PROSITE" id="PS50089">
    <property type="entry name" value="ZF_RING_2"/>
    <property type="match status" value="1"/>
</dbReference>
<evidence type="ECO:0000256" key="1">
    <source>
        <dbReference type="PROSITE-ProRule" id="PRU00175"/>
    </source>
</evidence>
<feature type="domain" description="RING-type" evidence="3">
    <location>
        <begin position="10"/>
        <end position="51"/>
    </location>
</feature>
<feature type="region of interest" description="Disordered" evidence="2">
    <location>
        <begin position="293"/>
        <end position="316"/>
    </location>
</feature>
<sequence>MEQNKNTISCLLCCEDSDIIGLGQCNHKEFCHRCIYKLRELKQSNTCPICNAQNERIIITDDLVKDFADYNYLDDMVCWDQKWQIFCDSKRTQVAMNSLKLISCFVPNCQENQRFQSINFLKKHLKDRHKKYFCDLCAENKLCLLSEQTLYSHEQLQKHLKYGDHDENGICFLHPYCQFCNEHFFDEEKFYKHLQEKHMACQVCGQSQKFRYYNEYKNLETHYKMSHFICDDQKCQEKGFIAFATSAEKELHIQQVHTHGVNTADNDDDVNFGGKKKKKAQVNLNSLANFSYEGDQDRRNPYRNNRNKKEEQIKDREGVDMEMQFLSQRRIKHKEATITTHEDLPLDLRDFYNHKYDEEARAEEQQFFDLLLGYEGRGDGGFGNYRGRGRGRGRGGRGRGGYNGRGQKIVEKSDELRKKQPYLEDIKILKPSQIYNWDSQRFDNLVEQILTDDDDLNKYYDEKDKLLRKKNSSKQFCDAFFRILGDNAAIRLLPLFIRTIDPKRYQLINSLDSIYMEKVRGLPKQYSDFMKRIIKEMEENIKIRIENKKLDLKIPYKMEKSRILQFSEILKRVSTQDMTHIKYGSNFGISVDTLNLMTKKIYFCNPKNIQKYMEQIEDNVEFLYLYQYFSFCIDILEGYKQEKKTVSTILLYNYLQKNPEHLQIYKKHHGDSKDHLVILKTNTQKGHHNQQYSNKTYDDIQDNHQMVEYEVEESKDDFDTKNKFEFPNIVRKDSFEQKKEEEKKIIMQKKVIDSTGNNKWNAGEGIDKNQEEDVELFPSLGGVKQEMVKDLSNKSKQKKMKEKEVDEKLKQKLEDEKLNGMSLEEQIYGKDRYKNLGRKKLLESDSDEEKESNLRKMGAIKVQKNKKGKQKILLAGGFR</sequence>
<dbReference type="PANTHER" id="PTHR22938">
    <property type="entry name" value="ZINC FINGER PROTEIN 598"/>
    <property type="match status" value="1"/>
</dbReference>
<dbReference type="Pfam" id="PF23230">
    <property type="entry name" value="zf-C2H2_13"/>
    <property type="match status" value="1"/>
</dbReference>
<dbReference type="GO" id="GO:0043022">
    <property type="term" value="F:ribosome binding"/>
    <property type="evidence" value="ECO:0007669"/>
    <property type="project" value="TreeGrafter"/>
</dbReference>
<dbReference type="EMBL" id="LDAU01000007">
    <property type="protein sequence ID" value="KRX11107.1"/>
    <property type="molecule type" value="Genomic_DNA"/>
</dbReference>
<feature type="compositionally biased region" description="Basic and acidic residues" evidence="2">
    <location>
        <begin position="307"/>
        <end position="316"/>
    </location>
</feature>
<dbReference type="Proteomes" id="UP000054937">
    <property type="component" value="Unassembled WGS sequence"/>
</dbReference>
<dbReference type="InterPro" id="IPR056437">
    <property type="entry name" value="Znf-C2H2_ZNF598/HEL2"/>
</dbReference>
<reference evidence="4 5" key="1">
    <citation type="journal article" date="2015" name="Sci. Rep.">
        <title>Genome of the facultative scuticociliatosis pathogen Pseudocohnilembus persalinus provides insight into its virulence through horizontal gene transfer.</title>
        <authorList>
            <person name="Xiong J."/>
            <person name="Wang G."/>
            <person name="Cheng J."/>
            <person name="Tian M."/>
            <person name="Pan X."/>
            <person name="Warren A."/>
            <person name="Jiang C."/>
            <person name="Yuan D."/>
            <person name="Miao W."/>
        </authorList>
    </citation>
    <scope>NUCLEOTIDE SEQUENCE [LARGE SCALE GENOMIC DNA]</scope>
    <source>
        <strain evidence="4">36N120E</strain>
    </source>
</reference>
<feature type="compositionally biased region" description="Basic residues" evidence="2">
    <location>
        <begin position="387"/>
        <end position="397"/>
    </location>
</feature>
<dbReference type="InterPro" id="IPR044288">
    <property type="entry name" value="ZNF598/HEL2"/>
</dbReference>
<protein>
    <recommendedName>
        <fullName evidence="3">RING-type domain-containing protein</fullName>
    </recommendedName>
</protein>
<evidence type="ECO:0000256" key="2">
    <source>
        <dbReference type="SAM" id="MobiDB-lite"/>
    </source>
</evidence>
<evidence type="ECO:0000259" key="3">
    <source>
        <dbReference type="PROSITE" id="PS50089"/>
    </source>
</evidence>
<dbReference type="AlphaFoldDB" id="A0A0V0R9F0"/>
<accession>A0A0V0R9F0</accession>
<dbReference type="GO" id="GO:0061630">
    <property type="term" value="F:ubiquitin protein ligase activity"/>
    <property type="evidence" value="ECO:0007669"/>
    <property type="project" value="InterPro"/>
</dbReference>
<dbReference type="OrthoDB" id="3838338at2759"/>
<keyword evidence="1" id="KW-0862">Zinc</keyword>
<gene>
    <name evidence="4" type="ORF">PPERSA_05216</name>
</gene>
<dbReference type="GO" id="GO:0008270">
    <property type="term" value="F:zinc ion binding"/>
    <property type="evidence" value="ECO:0007669"/>
    <property type="project" value="UniProtKB-KW"/>
</dbReference>
<comment type="caution">
    <text evidence="4">The sequence shown here is derived from an EMBL/GenBank/DDBJ whole genome shotgun (WGS) entry which is preliminary data.</text>
</comment>
<organism evidence="4 5">
    <name type="scientific">Pseudocohnilembus persalinus</name>
    <name type="common">Ciliate</name>
    <dbReference type="NCBI Taxonomy" id="266149"/>
    <lineage>
        <taxon>Eukaryota</taxon>
        <taxon>Sar</taxon>
        <taxon>Alveolata</taxon>
        <taxon>Ciliophora</taxon>
        <taxon>Intramacronucleata</taxon>
        <taxon>Oligohymenophorea</taxon>
        <taxon>Scuticociliatia</taxon>
        <taxon>Philasterida</taxon>
        <taxon>Pseudocohnilembidae</taxon>
        <taxon>Pseudocohnilembus</taxon>
    </lineage>
</organism>
<dbReference type="PANTHER" id="PTHR22938:SF0">
    <property type="entry name" value="E3 UBIQUITIN-PROTEIN LIGASE ZNF598"/>
    <property type="match status" value="1"/>
</dbReference>
<dbReference type="GO" id="GO:0072344">
    <property type="term" value="P:rescue of stalled ribosome"/>
    <property type="evidence" value="ECO:0007669"/>
    <property type="project" value="InterPro"/>
</dbReference>
<dbReference type="Gene3D" id="3.30.40.10">
    <property type="entry name" value="Zinc/RING finger domain, C3HC4 (zinc finger)"/>
    <property type="match status" value="1"/>
</dbReference>
<evidence type="ECO:0000313" key="4">
    <source>
        <dbReference type="EMBL" id="KRX11107.1"/>
    </source>
</evidence>
<dbReference type="PROSITE" id="PS00028">
    <property type="entry name" value="ZINC_FINGER_C2H2_1"/>
    <property type="match status" value="1"/>
</dbReference>
<dbReference type="SMART" id="SM00184">
    <property type="entry name" value="RING"/>
    <property type="match status" value="1"/>
</dbReference>
<dbReference type="OMA" id="CFLVEQQ"/>
<keyword evidence="5" id="KW-1185">Reference proteome</keyword>
<evidence type="ECO:0000313" key="5">
    <source>
        <dbReference type="Proteomes" id="UP000054937"/>
    </source>
</evidence>
<proteinExistence type="predicted"/>
<dbReference type="InParanoid" id="A0A0V0R9F0"/>
<dbReference type="SUPFAM" id="SSF57850">
    <property type="entry name" value="RING/U-box"/>
    <property type="match status" value="1"/>
</dbReference>
<keyword evidence="1" id="KW-0479">Metal-binding</keyword>
<dbReference type="GO" id="GO:0016567">
    <property type="term" value="P:protein ubiquitination"/>
    <property type="evidence" value="ECO:0007669"/>
    <property type="project" value="TreeGrafter"/>
</dbReference>